<evidence type="ECO:0000313" key="4">
    <source>
        <dbReference type="Proteomes" id="UP001316803"/>
    </source>
</evidence>
<keyword evidence="2" id="KW-0812">Transmembrane</keyword>
<protein>
    <submittedName>
        <fullName evidence="3">Uncharacterized protein</fullName>
    </submittedName>
</protein>
<dbReference type="AlphaFoldDB" id="A0AAN8I1A5"/>
<name>A0AAN8I1A5_9EURO</name>
<feature type="region of interest" description="Disordered" evidence="1">
    <location>
        <begin position="127"/>
        <end position="154"/>
    </location>
</feature>
<accession>A0AAN8I1A5</accession>
<keyword evidence="4" id="KW-1185">Reference proteome</keyword>
<gene>
    <name evidence="3" type="ORF">OHC33_010408</name>
</gene>
<reference evidence="3 4" key="1">
    <citation type="submission" date="2022-12" db="EMBL/GenBank/DDBJ databases">
        <title>Genomic features and morphological characterization of a novel Knufia sp. strain isolated from spacecraft assembly facility.</title>
        <authorList>
            <person name="Teixeira M."/>
            <person name="Chander A.M."/>
            <person name="Stajich J.E."/>
            <person name="Venkateswaran K."/>
        </authorList>
    </citation>
    <scope>NUCLEOTIDE SEQUENCE [LARGE SCALE GENOMIC DNA]</scope>
    <source>
        <strain evidence="3 4">FJI-L2-BK-P2</strain>
    </source>
</reference>
<organism evidence="3 4">
    <name type="scientific">Knufia fluminis</name>
    <dbReference type="NCBI Taxonomy" id="191047"/>
    <lineage>
        <taxon>Eukaryota</taxon>
        <taxon>Fungi</taxon>
        <taxon>Dikarya</taxon>
        <taxon>Ascomycota</taxon>
        <taxon>Pezizomycotina</taxon>
        <taxon>Eurotiomycetes</taxon>
        <taxon>Chaetothyriomycetidae</taxon>
        <taxon>Chaetothyriales</taxon>
        <taxon>Trichomeriaceae</taxon>
        <taxon>Knufia</taxon>
    </lineage>
</organism>
<dbReference type="EMBL" id="JAKLMC020000046">
    <property type="protein sequence ID" value="KAK5948512.1"/>
    <property type="molecule type" value="Genomic_DNA"/>
</dbReference>
<keyword evidence="2" id="KW-0472">Membrane</keyword>
<sequence length="154" mass="16803">MGLPYSKQIYAAFDEVTPLVAEGFQVLQTTKNISICLAVVQVLTVVFLALILVTLLGLLIAINPDMEHERQELVTPVMKWMAECIIVLDHWKKTVVVLMLVVAVGCVVGGLGGIWYTARDQTMTDQVGEGMQGGDSNEINGEDLEAIKQGQSKQ</sequence>
<comment type="caution">
    <text evidence="3">The sequence shown here is derived from an EMBL/GenBank/DDBJ whole genome shotgun (WGS) entry which is preliminary data.</text>
</comment>
<keyword evidence="2" id="KW-1133">Transmembrane helix</keyword>
<evidence type="ECO:0000256" key="1">
    <source>
        <dbReference type="SAM" id="MobiDB-lite"/>
    </source>
</evidence>
<feature type="transmembrane region" description="Helical" evidence="2">
    <location>
        <begin position="35"/>
        <end position="62"/>
    </location>
</feature>
<proteinExistence type="predicted"/>
<evidence type="ECO:0000256" key="2">
    <source>
        <dbReference type="SAM" id="Phobius"/>
    </source>
</evidence>
<evidence type="ECO:0000313" key="3">
    <source>
        <dbReference type="EMBL" id="KAK5948512.1"/>
    </source>
</evidence>
<feature type="transmembrane region" description="Helical" evidence="2">
    <location>
        <begin position="95"/>
        <end position="116"/>
    </location>
</feature>
<dbReference type="Proteomes" id="UP001316803">
    <property type="component" value="Unassembled WGS sequence"/>
</dbReference>